<dbReference type="Pfam" id="PF21948">
    <property type="entry name" value="LplA-B_cat"/>
    <property type="match status" value="1"/>
</dbReference>
<dbReference type="EMBL" id="GBHO01026250">
    <property type="protein sequence ID" value="JAG17354.1"/>
    <property type="molecule type" value="Transcribed_RNA"/>
</dbReference>
<dbReference type="InterPro" id="IPR045864">
    <property type="entry name" value="aa-tRNA-synth_II/BPL/LPL"/>
</dbReference>
<dbReference type="Gene3D" id="3.30.930.10">
    <property type="entry name" value="Bira Bifunctional Protein, Domain 2"/>
    <property type="match status" value="1"/>
</dbReference>
<dbReference type="EMBL" id="GBRD01010370">
    <property type="protein sequence ID" value="JAG55454.1"/>
    <property type="molecule type" value="Transcribed_RNA"/>
</dbReference>
<dbReference type="SUPFAM" id="SSF55681">
    <property type="entry name" value="Class II aaRS and biotin synthetases"/>
    <property type="match status" value="1"/>
</dbReference>
<reference evidence="5" key="2">
    <citation type="submission" date="2014-07" db="EMBL/GenBank/DDBJ databases">
        <authorList>
            <person name="Hull J."/>
        </authorList>
    </citation>
    <scope>NUCLEOTIDE SEQUENCE</scope>
</reference>
<protein>
    <submittedName>
        <fullName evidence="5">Lipoyltransferase 1, mitochondrial</fullName>
    </submittedName>
</protein>
<dbReference type="AlphaFoldDB" id="A0A0A9Z6W0"/>
<dbReference type="EMBL" id="GBRD01010372">
    <property type="protein sequence ID" value="JAG55452.1"/>
    <property type="molecule type" value="Transcribed_RNA"/>
</dbReference>
<dbReference type="UniPathway" id="UPA00537">
    <property type="reaction ID" value="UER00595"/>
</dbReference>
<feature type="domain" description="BPL/LPL catalytic" evidence="3">
    <location>
        <begin position="83"/>
        <end position="269"/>
    </location>
</feature>
<dbReference type="GO" id="GO:0017118">
    <property type="term" value="F:lipoyltransferase activity"/>
    <property type="evidence" value="ECO:0007669"/>
    <property type="project" value="TreeGrafter"/>
</dbReference>
<comment type="pathway">
    <text evidence="1">Protein modification; protein lipoylation via exogenous pathway; protein N(6)-(lipoyl)lysine from lipoate: step 2/2.</text>
</comment>
<dbReference type="InterPro" id="IPR004562">
    <property type="entry name" value="LipoylTrfase_LipoateP_Ligase"/>
</dbReference>
<dbReference type="EMBL" id="GBHO01003425">
    <property type="protein sequence ID" value="JAG40179.1"/>
    <property type="molecule type" value="Transcribed_RNA"/>
</dbReference>
<comment type="similarity">
    <text evidence="2">Belongs to the LplA family.</text>
</comment>
<keyword evidence="5" id="KW-0808">Transferase</keyword>
<dbReference type="PROSITE" id="PS51733">
    <property type="entry name" value="BPL_LPL_CATALYTIC"/>
    <property type="match status" value="1"/>
</dbReference>
<dbReference type="PANTHER" id="PTHR12561">
    <property type="entry name" value="LIPOATE-PROTEIN LIGASE"/>
    <property type="match status" value="1"/>
</dbReference>
<dbReference type="InterPro" id="IPR004143">
    <property type="entry name" value="BPL_LPL_catalytic"/>
</dbReference>
<evidence type="ECO:0000256" key="1">
    <source>
        <dbReference type="ARBA" id="ARBA00005085"/>
    </source>
</evidence>
<proteinExistence type="inferred from homology"/>
<sequence>MAFAIQSASKCAKFTSVLVRQGSGGSLLSGVTKHAAMATSADVLPPTTPTPGKELSKSVFISQSRDVFTNLALEDWMYKNFDFTDHHIMLLWRNDPCVVIGRHQNPWVEVDVDHLERKGVKLARRNSGGGSVYHDPGNLNVTFFCPKTRYNRKHNLDILAKTLEKEWNLSPEINKKEDLIVDKQYKISGTASKLGRPNSYHHCTLLVNVEKANLKASLLKNEHLHINSNATASVPSPTVNLSELHSGITMDALMAAVGWQYMKTDDLTNSDKGWRQVQKQKGFQMVNPSEEWFPGIQQIRDEFASWEWRYGKTPKFEVSRNYDIGWGLMQVSMNVESGLVKEVHVELPEGVAWGHMTGKIALSTSVANQRFTPASFLLVEKALKTQKLHSVHSDDRRQAARA</sequence>
<gene>
    <name evidence="5" type="primary">Lipt1_1</name>
    <name evidence="7" type="synonym">Lipt1</name>
    <name evidence="4" type="synonym">Lipt1_0</name>
    <name evidence="5" type="ORF">CM83_59755</name>
    <name evidence="4" type="ORF">CM83_59759</name>
    <name evidence="7" type="ORF">g.70703</name>
</gene>
<evidence type="ECO:0000313" key="7">
    <source>
        <dbReference type="EMBL" id="JAQ14370.1"/>
    </source>
</evidence>
<dbReference type="PANTHER" id="PTHR12561:SF3">
    <property type="entry name" value="LIPOYLTRANSFERASE 1, MITOCHONDRIAL"/>
    <property type="match status" value="1"/>
</dbReference>
<organism evidence="5">
    <name type="scientific">Lygus hesperus</name>
    <name type="common">Western plant bug</name>
    <dbReference type="NCBI Taxonomy" id="30085"/>
    <lineage>
        <taxon>Eukaryota</taxon>
        <taxon>Metazoa</taxon>
        <taxon>Ecdysozoa</taxon>
        <taxon>Arthropoda</taxon>
        <taxon>Hexapoda</taxon>
        <taxon>Insecta</taxon>
        <taxon>Pterygota</taxon>
        <taxon>Neoptera</taxon>
        <taxon>Paraneoptera</taxon>
        <taxon>Hemiptera</taxon>
        <taxon>Heteroptera</taxon>
        <taxon>Panheteroptera</taxon>
        <taxon>Cimicomorpha</taxon>
        <taxon>Miridae</taxon>
        <taxon>Mirini</taxon>
        <taxon>Lygus</taxon>
    </lineage>
</organism>
<dbReference type="Gene3D" id="3.30.390.50">
    <property type="entry name" value="CO dehydrogenase flavoprotein, C-terminal domain"/>
    <property type="match status" value="1"/>
</dbReference>
<dbReference type="CDD" id="cd16443">
    <property type="entry name" value="LplA"/>
    <property type="match status" value="1"/>
</dbReference>
<reference evidence="5" key="1">
    <citation type="journal article" date="2014" name="PLoS ONE">
        <title>Transcriptome-Based Identification of ABC Transporters in the Western Tarnished Plant Bug Lygus hesperus.</title>
        <authorList>
            <person name="Hull J.J."/>
            <person name="Chaney K."/>
            <person name="Geib S.M."/>
            <person name="Fabrick J.A."/>
            <person name="Brent C.S."/>
            <person name="Walsh D."/>
            <person name="Lavine L.C."/>
        </authorList>
    </citation>
    <scope>NUCLEOTIDE SEQUENCE</scope>
</reference>
<reference evidence="6" key="3">
    <citation type="submission" date="2014-09" db="EMBL/GenBank/DDBJ databases">
        <authorList>
            <person name="Magalhaes I.L.F."/>
            <person name="Oliveira U."/>
            <person name="Santos F.R."/>
            <person name="Vidigal T.H.D.A."/>
            <person name="Brescovit A.D."/>
            <person name="Santos A.J."/>
        </authorList>
    </citation>
    <scope>NUCLEOTIDE SEQUENCE</scope>
</reference>
<evidence type="ECO:0000259" key="3">
    <source>
        <dbReference type="PROSITE" id="PS51733"/>
    </source>
</evidence>
<evidence type="ECO:0000256" key="2">
    <source>
        <dbReference type="ARBA" id="ARBA00008242"/>
    </source>
</evidence>
<dbReference type="GO" id="GO:0005739">
    <property type="term" value="C:mitochondrion"/>
    <property type="evidence" value="ECO:0007669"/>
    <property type="project" value="TreeGrafter"/>
</dbReference>
<evidence type="ECO:0000313" key="4">
    <source>
        <dbReference type="EMBL" id="JAG17354.1"/>
    </source>
</evidence>
<dbReference type="GO" id="GO:0009249">
    <property type="term" value="P:protein lipoylation"/>
    <property type="evidence" value="ECO:0007669"/>
    <property type="project" value="InterPro"/>
</dbReference>
<dbReference type="EMBL" id="GDHC01004259">
    <property type="protein sequence ID" value="JAQ14370.1"/>
    <property type="molecule type" value="Transcribed_RNA"/>
</dbReference>
<dbReference type="FunFam" id="3.30.930.10:FF:000045">
    <property type="entry name" value="lipoyltransferase 1, mitochondrial"/>
    <property type="match status" value="1"/>
</dbReference>
<accession>A0A0A9Z6W0</accession>
<name>A0A0A9Z6W0_LYGHE</name>
<reference evidence="7" key="4">
    <citation type="journal article" date="2016" name="Gigascience">
        <title>De novo construction of an expanded transcriptome assembly for the western tarnished plant bug, Lygus hesperus.</title>
        <authorList>
            <person name="Tassone E.E."/>
            <person name="Geib S.M."/>
            <person name="Hall B."/>
            <person name="Fabrick J.A."/>
            <person name="Brent C.S."/>
            <person name="Hull J.J."/>
        </authorList>
    </citation>
    <scope>NUCLEOTIDE SEQUENCE</scope>
</reference>
<evidence type="ECO:0000313" key="5">
    <source>
        <dbReference type="EMBL" id="JAG40179.1"/>
    </source>
</evidence>
<evidence type="ECO:0000313" key="6">
    <source>
        <dbReference type="EMBL" id="JAG55452.1"/>
    </source>
</evidence>